<dbReference type="Gene3D" id="1.20.1090.10">
    <property type="entry name" value="Dehydroquinate synthase-like - alpha domain"/>
    <property type="match status" value="1"/>
</dbReference>
<comment type="similarity">
    <text evidence="1">Belongs to the iron-containing alcohol dehydrogenase family.</text>
</comment>
<evidence type="ECO:0000256" key="3">
    <source>
        <dbReference type="ARBA" id="ARBA00023002"/>
    </source>
</evidence>
<dbReference type="STRING" id="1834191.A5886_002798"/>
<feature type="binding site" evidence="5">
    <location>
        <position position="125"/>
    </location>
    <ligand>
        <name>NAD(+)</name>
        <dbReference type="ChEBI" id="CHEBI:57540"/>
    </ligand>
</feature>
<dbReference type="RefSeq" id="WP_086275693.1">
    <property type="nucleotide sequence ID" value="NZ_NGKU01000001.1"/>
</dbReference>
<dbReference type="CDD" id="cd08172">
    <property type="entry name" value="GlyDH-like"/>
    <property type="match status" value="1"/>
</dbReference>
<evidence type="ECO:0000256" key="5">
    <source>
        <dbReference type="PIRSR" id="PIRSR000112-3"/>
    </source>
</evidence>
<keyword evidence="5" id="KW-0520">NAD</keyword>
<comment type="caution">
    <text evidence="7">The sequence shown here is derived from an EMBL/GenBank/DDBJ whole genome shotgun (WGS) entry which is preliminary data.</text>
</comment>
<dbReference type="PANTHER" id="PTHR43616:SF3">
    <property type="entry name" value="HYDROXYCARBOXYLATE DEHYDROGENASE A"/>
    <property type="match status" value="1"/>
</dbReference>
<dbReference type="EMBL" id="NGKU01000001">
    <property type="protein sequence ID" value="OTN77697.1"/>
    <property type="molecule type" value="Genomic_DNA"/>
</dbReference>
<feature type="binding site" evidence="4">
    <location>
        <position position="251"/>
    </location>
    <ligand>
        <name>glycerol</name>
        <dbReference type="ChEBI" id="CHEBI:17754"/>
    </ligand>
</feature>
<keyword evidence="2 4" id="KW-0479">Metal-binding</keyword>
<dbReference type="Gene3D" id="3.40.50.1970">
    <property type="match status" value="1"/>
</dbReference>
<dbReference type="AlphaFoldDB" id="A0A242A9H1"/>
<dbReference type="OrthoDB" id="5198708at2"/>
<evidence type="ECO:0000313" key="8">
    <source>
        <dbReference type="Proteomes" id="UP000195043"/>
    </source>
</evidence>
<evidence type="ECO:0000256" key="4">
    <source>
        <dbReference type="PIRSR" id="PIRSR000112-1"/>
    </source>
</evidence>
<dbReference type="PIRSF" id="PIRSF000112">
    <property type="entry name" value="Glycerol_dehydrogenase"/>
    <property type="match status" value="1"/>
</dbReference>
<dbReference type="Pfam" id="PF00465">
    <property type="entry name" value="Fe-ADH"/>
    <property type="match status" value="1"/>
</dbReference>
<feature type="domain" description="Alcohol dehydrogenase iron-type/glycerol dehydrogenase GldA" evidence="6">
    <location>
        <begin position="10"/>
        <end position="147"/>
    </location>
</feature>
<dbReference type="SUPFAM" id="SSF56796">
    <property type="entry name" value="Dehydroquinate synthase-like"/>
    <property type="match status" value="1"/>
</dbReference>
<dbReference type="GO" id="GO:0016614">
    <property type="term" value="F:oxidoreductase activity, acting on CH-OH group of donors"/>
    <property type="evidence" value="ECO:0007669"/>
    <property type="project" value="InterPro"/>
</dbReference>
<dbReference type="InterPro" id="IPR016205">
    <property type="entry name" value="Glycerol_DH"/>
</dbReference>
<keyword evidence="3" id="KW-0560">Oxidoreductase</keyword>
<feature type="binding site" evidence="5">
    <location>
        <position position="119"/>
    </location>
    <ligand>
        <name>NAD(+)</name>
        <dbReference type="ChEBI" id="CHEBI:57540"/>
    </ligand>
</feature>
<proteinExistence type="inferred from homology"/>
<dbReference type="InterPro" id="IPR018211">
    <property type="entry name" value="ADH_Fe_CS"/>
</dbReference>
<evidence type="ECO:0000259" key="6">
    <source>
        <dbReference type="Pfam" id="PF00465"/>
    </source>
</evidence>
<reference evidence="7 8" key="1">
    <citation type="submission" date="2017-05" db="EMBL/GenBank/DDBJ databases">
        <title>The Genome Sequence of Enterococcus sp. 8G7_MSG3316.</title>
        <authorList>
            <consortium name="The Broad Institute Genomics Platform"/>
            <consortium name="The Broad Institute Genomic Center for Infectious Diseases"/>
            <person name="Earl A."/>
            <person name="Manson A."/>
            <person name="Schwartman J."/>
            <person name="Gilmore M."/>
            <person name="Abouelleil A."/>
            <person name="Cao P."/>
            <person name="Chapman S."/>
            <person name="Cusick C."/>
            <person name="Shea T."/>
            <person name="Young S."/>
            <person name="Neafsey D."/>
            <person name="Nusbaum C."/>
            <person name="Birren B."/>
        </authorList>
    </citation>
    <scope>NUCLEOTIDE SEQUENCE [LARGE SCALE GENOMIC DNA]</scope>
    <source>
        <strain evidence="7 8">8G7_MSG3316</strain>
    </source>
</reference>
<feature type="binding site" evidence="5">
    <location>
        <begin position="88"/>
        <end position="92"/>
    </location>
    <ligand>
        <name>NAD(+)</name>
        <dbReference type="ChEBI" id="CHEBI:57540"/>
    </ligand>
</feature>
<evidence type="ECO:0000256" key="1">
    <source>
        <dbReference type="ARBA" id="ARBA00007358"/>
    </source>
</evidence>
<dbReference type="Proteomes" id="UP000195043">
    <property type="component" value="Unassembled WGS sequence"/>
</dbReference>
<comment type="cofactor">
    <cofactor evidence="4">
        <name>Zn(2+)</name>
        <dbReference type="ChEBI" id="CHEBI:29105"/>
    </cofactor>
    <text evidence="4">Binds 1 zinc ion per subunit.</text>
</comment>
<accession>A0A242A9H1</accession>
<name>A0A242A9H1_9ENTE</name>
<keyword evidence="4" id="KW-0862">Zinc</keyword>
<keyword evidence="8" id="KW-1185">Reference proteome</keyword>
<dbReference type="InterPro" id="IPR001670">
    <property type="entry name" value="ADH_Fe/GldA"/>
</dbReference>
<feature type="binding site" evidence="4">
    <location>
        <position position="165"/>
    </location>
    <ligand>
        <name>glycerol</name>
        <dbReference type="ChEBI" id="CHEBI:17754"/>
    </ligand>
</feature>
<dbReference type="PANTHER" id="PTHR43616">
    <property type="entry name" value="GLYCEROL DEHYDROGENASE"/>
    <property type="match status" value="1"/>
</dbReference>
<dbReference type="PROSITE" id="PS00913">
    <property type="entry name" value="ADH_IRON_1"/>
    <property type="match status" value="1"/>
</dbReference>
<sequence length="354" mass="38980">MLANEVRPGPNRYVTGEEALKNLPDYLADFQQVAVITGTQSFAAFEAYYPHPFDYPVYRYDGSSSYENGQYLADQIGSADAVIAIGGGRVADTAKITSERLGAALIVIPTLVSNCAPFTPVVVVYHPDHTINKIDYAKQGAYLTLVDTTFLLATPVDYFIAGIADTLAKYYEMEAIYRQLQDDQKTALVRLGFQSASLIKDLLINDAIQAVADLQAQKLTPAFARITDAVIALAGEVGGFAVDFGRTSGAHALHDGLSYLEETHPVLHGNKVAYCIWVQLAYTNDLAVIEELRPFYQALHLPMKLKDIHVTRTDQAYFEDVLRYAIKPEETFVLIDPAITTEKVYQAILAVEAL</sequence>
<feature type="binding site" evidence="5">
    <location>
        <begin position="110"/>
        <end position="113"/>
    </location>
    <ligand>
        <name>NAD(+)</name>
        <dbReference type="ChEBI" id="CHEBI:57540"/>
    </ligand>
</feature>
<evidence type="ECO:0000256" key="2">
    <source>
        <dbReference type="ARBA" id="ARBA00022723"/>
    </source>
</evidence>
<organism evidence="7 8">
    <name type="scientific">Candidatus Enterococcus testudinis</name>
    <dbReference type="NCBI Taxonomy" id="1834191"/>
    <lineage>
        <taxon>Bacteria</taxon>
        <taxon>Bacillati</taxon>
        <taxon>Bacillota</taxon>
        <taxon>Bacilli</taxon>
        <taxon>Lactobacillales</taxon>
        <taxon>Enterococcaceae</taxon>
        <taxon>Enterococcus</taxon>
    </lineage>
</organism>
<dbReference type="GO" id="GO:0046872">
    <property type="term" value="F:metal ion binding"/>
    <property type="evidence" value="ECO:0007669"/>
    <property type="project" value="UniProtKB-KW"/>
</dbReference>
<evidence type="ECO:0000313" key="7">
    <source>
        <dbReference type="EMBL" id="OTN77697.1"/>
    </source>
</evidence>
<protein>
    <recommendedName>
        <fullName evidence="6">Alcohol dehydrogenase iron-type/glycerol dehydrogenase GldA domain-containing protein</fullName>
    </recommendedName>
</protein>
<feature type="binding site" evidence="4">
    <location>
        <position position="268"/>
    </location>
    <ligand>
        <name>glycerol</name>
        <dbReference type="ChEBI" id="CHEBI:17754"/>
    </ligand>
</feature>
<gene>
    <name evidence="7" type="ORF">A5886_002798</name>
</gene>